<organism evidence="2 3">
    <name type="scientific">Malassezia japonica</name>
    <dbReference type="NCBI Taxonomy" id="223818"/>
    <lineage>
        <taxon>Eukaryota</taxon>
        <taxon>Fungi</taxon>
        <taxon>Dikarya</taxon>
        <taxon>Basidiomycota</taxon>
        <taxon>Ustilaginomycotina</taxon>
        <taxon>Malasseziomycetes</taxon>
        <taxon>Malasseziales</taxon>
        <taxon>Malasseziaceae</taxon>
        <taxon>Malassezia</taxon>
    </lineage>
</organism>
<evidence type="ECO:0000256" key="1">
    <source>
        <dbReference type="SAM" id="MobiDB-lite"/>
    </source>
</evidence>
<protein>
    <submittedName>
        <fullName evidence="2">Uncharacterized protein</fullName>
    </submittedName>
</protein>
<dbReference type="AlphaFoldDB" id="A0AAF0JB20"/>
<feature type="compositionally biased region" description="Basic and acidic residues" evidence="1">
    <location>
        <begin position="112"/>
        <end position="128"/>
    </location>
</feature>
<evidence type="ECO:0000313" key="2">
    <source>
        <dbReference type="EMBL" id="WFD40048.1"/>
    </source>
</evidence>
<name>A0AAF0JB20_9BASI</name>
<feature type="compositionally biased region" description="Basic and acidic residues" evidence="1">
    <location>
        <begin position="144"/>
        <end position="160"/>
    </location>
</feature>
<gene>
    <name evidence="2" type="ORF">MJAP1_003030</name>
</gene>
<dbReference type="Proteomes" id="UP001217754">
    <property type="component" value="Chromosome 5"/>
</dbReference>
<feature type="compositionally biased region" description="Basic and acidic residues" evidence="1">
    <location>
        <begin position="208"/>
        <end position="217"/>
    </location>
</feature>
<accession>A0AAF0JB20</accession>
<evidence type="ECO:0000313" key="3">
    <source>
        <dbReference type="Proteomes" id="UP001217754"/>
    </source>
</evidence>
<reference evidence="2" key="1">
    <citation type="submission" date="2023-03" db="EMBL/GenBank/DDBJ databases">
        <title>Mating type loci evolution in Malassezia.</title>
        <authorList>
            <person name="Coelho M.A."/>
        </authorList>
    </citation>
    <scope>NUCLEOTIDE SEQUENCE</scope>
    <source>
        <strain evidence="2">CBS 9431</strain>
    </source>
</reference>
<dbReference type="RefSeq" id="XP_060122945.1">
    <property type="nucleotide sequence ID" value="XM_060266962.1"/>
</dbReference>
<keyword evidence="3" id="KW-1185">Reference proteome</keyword>
<proteinExistence type="predicted"/>
<dbReference type="GeneID" id="85226681"/>
<feature type="region of interest" description="Disordered" evidence="1">
    <location>
        <begin position="208"/>
        <end position="233"/>
    </location>
</feature>
<feature type="region of interest" description="Disordered" evidence="1">
    <location>
        <begin position="85"/>
        <end position="191"/>
    </location>
</feature>
<sequence>MAAPLAALCKGDRSVRDRARIFFDRVKIWETQGNARSVQEISSGVPAVCVWLANESLQSTAVGREELVKASGLAPDQFSKAERMIQDIVQPPSRPRTRREAPRAPEPVVRTPPKEKRLDKATLLERAKAVQSGAMFRPPVPDAPVREPSEETSVPRKVEATPKGTPEVVPERKRRASSTPQDIPPPPADDKNAQAFQRLLSLGMPAHREGLKFEVQPRRKRGRPPGQKKSPAQLMRDEALEALWKANAEHPTSNGYMPARYAAQAKLSREEAQWLCPLPMPMIMSTANPATVQALPSEVWARWAQLVDLE</sequence>
<dbReference type="EMBL" id="CP119962">
    <property type="protein sequence ID" value="WFD40048.1"/>
    <property type="molecule type" value="Genomic_DNA"/>
</dbReference>